<keyword evidence="2" id="KW-1185">Reference proteome</keyword>
<protein>
    <submittedName>
        <fullName evidence="1">Uncharacterized protein</fullName>
    </submittedName>
</protein>
<evidence type="ECO:0000313" key="2">
    <source>
        <dbReference type="Proteomes" id="UP001497700"/>
    </source>
</evidence>
<dbReference type="EMBL" id="MU393476">
    <property type="protein sequence ID" value="KAI4865109.1"/>
    <property type="molecule type" value="Genomic_DNA"/>
</dbReference>
<gene>
    <name evidence="1" type="ORF">F4820DRAFT_448322</name>
</gene>
<sequence length="54" mass="5906">MAGEDAVYNGKPKSQTYMIWVFIDMVLGWAAIERGEDKSGSSPEVRMGAKGVQI</sequence>
<comment type="caution">
    <text evidence="1">The sequence shown here is derived from an EMBL/GenBank/DDBJ whole genome shotgun (WGS) entry which is preliminary data.</text>
</comment>
<organism evidence="1 2">
    <name type="scientific">Hypoxylon rubiginosum</name>
    <dbReference type="NCBI Taxonomy" id="110542"/>
    <lineage>
        <taxon>Eukaryota</taxon>
        <taxon>Fungi</taxon>
        <taxon>Dikarya</taxon>
        <taxon>Ascomycota</taxon>
        <taxon>Pezizomycotina</taxon>
        <taxon>Sordariomycetes</taxon>
        <taxon>Xylariomycetidae</taxon>
        <taxon>Xylariales</taxon>
        <taxon>Hypoxylaceae</taxon>
        <taxon>Hypoxylon</taxon>
    </lineage>
</organism>
<dbReference type="Proteomes" id="UP001497700">
    <property type="component" value="Unassembled WGS sequence"/>
</dbReference>
<proteinExistence type="predicted"/>
<name>A0ACB9Z1Z7_9PEZI</name>
<reference evidence="1 2" key="1">
    <citation type="journal article" date="2022" name="New Phytol.">
        <title>Ecological generalism drives hyperdiversity of secondary metabolite gene clusters in xylarialean endophytes.</title>
        <authorList>
            <person name="Franco M.E.E."/>
            <person name="Wisecaver J.H."/>
            <person name="Arnold A.E."/>
            <person name="Ju Y.M."/>
            <person name="Slot J.C."/>
            <person name="Ahrendt S."/>
            <person name="Moore L.P."/>
            <person name="Eastman K.E."/>
            <person name="Scott K."/>
            <person name="Konkel Z."/>
            <person name="Mondo S.J."/>
            <person name="Kuo A."/>
            <person name="Hayes R.D."/>
            <person name="Haridas S."/>
            <person name="Andreopoulos B."/>
            <person name="Riley R."/>
            <person name="LaButti K."/>
            <person name="Pangilinan J."/>
            <person name="Lipzen A."/>
            <person name="Amirebrahimi M."/>
            <person name="Yan J."/>
            <person name="Adam C."/>
            <person name="Keymanesh K."/>
            <person name="Ng V."/>
            <person name="Louie K."/>
            <person name="Northen T."/>
            <person name="Drula E."/>
            <person name="Henrissat B."/>
            <person name="Hsieh H.M."/>
            <person name="Youens-Clark K."/>
            <person name="Lutzoni F."/>
            <person name="Miadlikowska J."/>
            <person name="Eastwood D.C."/>
            <person name="Hamelin R.C."/>
            <person name="Grigoriev I.V."/>
            <person name="U'Ren J.M."/>
        </authorList>
    </citation>
    <scope>NUCLEOTIDE SEQUENCE [LARGE SCALE GENOMIC DNA]</scope>
    <source>
        <strain evidence="1 2">CBS 119005</strain>
    </source>
</reference>
<evidence type="ECO:0000313" key="1">
    <source>
        <dbReference type="EMBL" id="KAI4865109.1"/>
    </source>
</evidence>
<accession>A0ACB9Z1Z7</accession>